<dbReference type="OrthoDB" id="61113at2759"/>
<name>A0A1G4AML4_9PEZI</name>
<evidence type="ECO:0000256" key="4">
    <source>
        <dbReference type="ARBA" id="ARBA00023136"/>
    </source>
</evidence>
<keyword evidence="2 6" id="KW-0812">Transmembrane</keyword>
<keyword evidence="9" id="KW-1185">Reference proteome</keyword>
<dbReference type="Proteomes" id="UP000176998">
    <property type="component" value="Unassembled WGS sequence"/>
</dbReference>
<organism evidence="8 9">
    <name type="scientific">Colletotrichum orchidophilum</name>
    <dbReference type="NCBI Taxonomy" id="1209926"/>
    <lineage>
        <taxon>Eukaryota</taxon>
        <taxon>Fungi</taxon>
        <taxon>Dikarya</taxon>
        <taxon>Ascomycota</taxon>
        <taxon>Pezizomycotina</taxon>
        <taxon>Sordariomycetes</taxon>
        <taxon>Hypocreomycetidae</taxon>
        <taxon>Glomerellales</taxon>
        <taxon>Glomerellaceae</taxon>
        <taxon>Colletotrichum</taxon>
    </lineage>
</organism>
<dbReference type="InterPro" id="IPR049326">
    <property type="entry name" value="Rhodopsin_dom_fungi"/>
</dbReference>
<evidence type="ECO:0000256" key="5">
    <source>
        <dbReference type="ARBA" id="ARBA00038359"/>
    </source>
</evidence>
<keyword evidence="3 6" id="KW-1133">Transmembrane helix</keyword>
<gene>
    <name evidence="8" type="ORF">CORC01_14270</name>
</gene>
<reference evidence="8 9" key="1">
    <citation type="submission" date="2016-09" db="EMBL/GenBank/DDBJ databases">
        <authorList>
            <person name="Capua I."/>
            <person name="De Benedictis P."/>
            <person name="Joannis T."/>
            <person name="Lombin L.H."/>
            <person name="Cattoli G."/>
        </authorList>
    </citation>
    <scope>NUCLEOTIDE SEQUENCE [LARGE SCALE GENOMIC DNA]</scope>
    <source>
        <strain evidence="8 9">IMI 309357</strain>
    </source>
</reference>
<evidence type="ECO:0000313" key="8">
    <source>
        <dbReference type="EMBL" id="OHE90428.1"/>
    </source>
</evidence>
<feature type="transmembrane region" description="Helical" evidence="6">
    <location>
        <begin position="319"/>
        <end position="341"/>
    </location>
</feature>
<evidence type="ECO:0000313" key="9">
    <source>
        <dbReference type="Proteomes" id="UP000176998"/>
    </source>
</evidence>
<evidence type="ECO:0000256" key="6">
    <source>
        <dbReference type="SAM" id="Phobius"/>
    </source>
</evidence>
<feature type="transmembrane region" description="Helical" evidence="6">
    <location>
        <begin position="154"/>
        <end position="177"/>
    </location>
</feature>
<feature type="transmembrane region" description="Helical" evidence="6">
    <location>
        <begin position="111"/>
        <end position="134"/>
    </location>
</feature>
<accession>A0A1G4AML4</accession>
<dbReference type="PANTHER" id="PTHR33048">
    <property type="entry name" value="PTH11-LIKE INTEGRAL MEMBRANE PROTEIN (AFU_ORTHOLOGUE AFUA_5G11245)"/>
    <property type="match status" value="1"/>
</dbReference>
<proteinExistence type="inferred from homology"/>
<dbReference type="InterPro" id="IPR052337">
    <property type="entry name" value="SAT4-like"/>
</dbReference>
<feature type="transmembrane region" description="Helical" evidence="6">
    <location>
        <begin position="77"/>
        <end position="99"/>
    </location>
</feature>
<feature type="transmembrane region" description="Helical" evidence="6">
    <location>
        <begin position="248"/>
        <end position="267"/>
    </location>
</feature>
<evidence type="ECO:0000259" key="7">
    <source>
        <dbReference type="Pfam" id="PF20684"/>
    </source>
</evidence>
<protein>
    <recommendedName>
        <fullName evidence="7">Rhodopsin domain-containing protein</fullName>
    </recommendedName>
</protein>
<feature type="domain" description="Rhodopsin" evidence="7">
    <location>
        <begin position="95"/>
        <end position="345"/>
    </location>
</feature>
<evidence type="ECO:0000256" key="1">
    <source>
        <dbReference type="ARBA" id="ARBA00004141"/>
    </source>
</evidence>
<comment type="caution">
    <text evidence="8">The sequence shown here is derived from an EMBL/GenBank/DDBJ whole genome shotgun (WGS) entry which is preliminary data.</text>
</comment>
<dbReference type="Pfam" id="PF20684">
    <property type="entry name" value="Fung_rhodopsin"/>
    <property type="match status" value="1"/>
</dbReference>
<dbReference type="EMBL" id="MJBS01000261">
    <property type="protein sequence ID" value="OHE90428.1"/>
    <property type="molecule type" value="Genomic_DNA"/>
</dbReference>
<dbReference type="GeneID" id="34567391"/>
<evidence type="ECO:0000256" key="3">
    <source>
        <dbReference type="ARBA" id="ARBA00022989"/>
    </source>
</evidence>
<comment type="subcellular location">
    <subcellularLocation>
        <location evidence="1">Membrane</location>
        <topology evidence="1">Multi-pass membrane protein</topology>
    </subcellularLocation>
</comment>
<dbReference type="GO" id="GO:0016020">
    <property type="term" value="C:membrane"/>
    <property type="evidence" value="ECO:0007669"/>
    <property type="project" value="UniProtKB-SubCell"/>
</dbReference>
<comment type="similarity">
    <text evidence="5">Belongs to the SAT4 family.</text>
</comment>
<feature type="transmembrane region" description="Helical" evidence="6">
    <location>
        <begin position="189"/>
        <end position="211"/>
    </location>
</feature>
<feature type="transmembrane region" description="Helical" evidence="6">
    <location>
        <begin position="279"/>
        <end position="299"/>
    </location>
</feature>
<dbReference type="RefSeq" id="XP_022467605.1">
    <property type="nucleotide sequence ID" value="XM_022625881.1"/>
</dbReference>
<feature type="non-terminal residue" evidence="8">
    <location>
        <position position="1"/>
    </location>
</feature>
<evidence type="ECO:0000256" key="2">
    <source>
        <dbReference type="ARBA" id="ARBA00022692"/>
    </source>
</evidence>
<keyword evidence="4 6" id="KW-0472">Membrane</keyword>
<dbReference type="AlphaFoldDB" id="A0A1G4AML4"/>
<sequence length="447" mass="49575">PPTPPGQRLRYSDPKPTTCELDFDLRNSKVPSPPRVCKQRRPRFRESRLIMGGSLLELLGKADNLNDPVPVLNQRPAVLAMIVSFLLVAWICGTFRLYVRLCIARCPGWDDFFVVLSMLTSLLLSIATCVATDYGLGKHFLLLGVNGMQAFIKAFYVCNGAYPMATALIKLALLFQYLRMFENNTKSRFVTIVVIVITALWGIAYSFIAWVPCIPVSAFWDLASTTETRWGFGSHDPVIFARSFESHVGINVALDLIVFAIPIPLFLEAGIRTKSRLGLLGLFTMGVLVNVLGIFRLIGISHTRAGTYPTLDPSWYGCVPIVLAAVEINMATICASLPVFWPTLQSSLGQIFITKEIEITSEIRRLSSIRDEEGTAELCDFSSPQKPNKAYGGAESNVTTKVEVESKGLHSKQSEISLFSDGFKRIADDQESHDRLVPSPSRSRMRS</sequence>
<dbReference type="PANTHER" id="PTHR33048:SF47">
    <property type="entry name" value="INTEGRAL MEMBRANE PROTEIN-RELATED"/>
    <property type="match status" value="1"/>
</dbReference>